<dbReference type="Pfam" id="PF13193">
    <property type="entry name" value="AMP-binding_C"/>
    <property type="match status" value="1"/>
</dbReference>
<evidence type="ECO:0000256" key="3">
    <source>
        <dbReference type="ARBA" id="ARBA00022598"/>
    </source>
</evidence>
<keyword evidence="6" id="KW-1185">Reference proteome</keyword>
<dbReference type="InterPro" id="IPR013120">
    <property type="entry name" value="FAR_NAD-bd"/>
</dbReference>
<dbReference type="Gene3D" id="3.30.559.30">
    <property type="entry name" value="Nonribosomal peptide synthetase, condensation domain"/>
    <property type="match status" value="1"/>
</dbReference>
<dbReference type="CDD" id="cd05930">
    <property type="entry name" value="A_NRPS"/>
    <property type="match status" value="1"/>
</dbReference>
<organism evidence="5 6">
    <name type="scientific">Legionella bononiensis</name>
    <dbReference type="NCBI Taxonomy" id="2793102"/>
    <lineage>
        <taxon>Bacteria</taxon>
        <taxon>Pseudomonadati</taxon>
        <taxon>Pseudomonadota</taxon>
        <taxon>Gammaproteobacteria</taxon>
        <taxon>Legionellales</taxon>
        <taxon>Legionellaceae</taxon>
        <taxon>Legionella</taxon>
    </lineage>
</organism>
<evidence type="ECO:0000313" key="5">
    <source>
        <dbReference type="EMBL" id="MBL7525431.1"/>
    </source>
</evidence>
<dbReference type="Pfam" id="PF00550">
    <property type="entry name" value="PP-binding"/>
    <property type="match status" value="1"/>
</dbReference>
<keyword evidence="1" id="KW-0596">Phosphopantetheine</keyword>
<dbReference type="Proteomes" id="UP000809910">
    <property type="component" value="Unassembled WGS sequence"/>
</dbReference>
<evidence type="ECO:0000256" key="1">
    <source>
        <dbReference type="ARBA" id="ARBA00022450"/>
    </source>
</evidence>
<feature type="domain" description="Carrier" evidence="4">
    <location>
        <begin position="960"/>
        <end position="1036"/>
    </location>
</feature>
<dbReference type="Gene3D" id="3.30.559.10">
    <property type="entry name" value="Chloramphenicol acetyltransferase-like domain"/>
    <property type="match status" value="1"/>
</dbReference>
<dbReference type="InterPro" id="IPR020845">
    <property type="entry name" value="AMP-binding_CS"/>
</dbReference>
<sequence>MKKYNAHNSLLPFLIAHQLEVDNHINRYNLCFSYQLHDEHSITLLIEKLHELVNAKSYLRQTFKLDHHKVIGRIHTNLPPEIHFVTTSSEDLDTVENTLIRERHDISNNSSIRLNIITITDNSSYIALFNIHHILMDANTLDHFINDLNQLIAGKSIKKDTPEEYIAKLEKEVPLHTESDFSELKNYIQSVNSIAKNMDHSEYNPSQKVLYFKEQMPGGVMQKLVSASKRYHVSMFNLLLLAWSVFFAKLNNQKNILVNYPTNIRKDKTIPGCFINTLILPLSLAEEETFLSLTYMLRDKMPFFKHLASLQLNNQINLGPISNFSNSNLAKPADLILQERQIISKGYAQIANSILCIKYREYQDSLYFSADILSDTLPECVAASLLPRYFNYLNKLLDDPKQFLSQIDLTFPEEKRQVLYEFNQTGQQFPQDKTLVDLFEMQVQKTPEDIALVFEEIKLTYEQLNRKANQLAHYLINCHQIKPDDLIALLLDRNEFTVISILAILKAGGAYVPIDLSYPQERIEYILEDTQANIIILNEHHRDKIKPQLAYPGFESKSRFDNLEIIAIDNYRIQQELEKFESTNIITADTSTNLAYVIYTSGTTGKPKGVMIEHKNVINTLRALSDVYTRDHEPTPLKITAFTSYAFDVSVSEFFVPLIQGDELHLLSNTLRQDILLTSKYIIEHQINYIYLPPVLLANLPRIKYPSLKAIIYAGEPCDKETALYWSNKTKLYNYYGPTEASIYATGLQIKAGEVHLIGKPIVNTTTYVLNAEQMPQPIGVIGELYIGGQGVAKGYLNQRELTAERFISNPFQSEEEQIQDVNSRLYKTGDLVRWRPDGNLEYIGRNDFQVKIRGYRIELGEIEAAISSYPNIQQAVVLVKNLMDSEDNQTNSKFLVGYYVTNKKIDERKIQEYLALHLPDYMQPSALVHLTHLPLTPNGKLDRKALPEPELTPMSQYSPPTNDKESLVCDAFAKVLSLRQVGIEDDFFKIGGNSIIAISLVANLQSNFNINVTDVFNLKTPKKIARDIPFIKDNLKKNLEAIQEAYRSQAQSSYSYNETRFQNKLDSYYSSIRQLNVDFEKAPISNILLTGATGFLGCNLLHTLLTSTNYSIFLLIRADTDEHAFERINKQYKFYFEHHLNHFLNKRLFVYAGDLEQKDLGISQETYQMLITQIDSIIHSAALTKHYGEYDTFYRANVQATSHLLELSKLTKLKHFHYISTSSVLNEGYIPNCDHHIFTEDDDGDNMEDRSNIYVKTKYEGEKIVMKYRKHGILGSIYRVGNLAFNASTHRGQENIEENGFFTRINCLINLKMVAPEISMEEISPVDLTAQAIIKLFDINALSNSIFHVFNPQTYNLGDILTQDNSLDVKMVTINQFITTIMNQLENKEYNQSLELFLLHRRWLNEQHRYTTQIKILQDRTQSILKQLGFAWDMITNEDVRKYIKREVEHVKSKHS</sequence>
<gene>
    <name evidence="5" type="ORF">I5282_02445</name>
</gene>
<evidence type="ECO:0000313" key="6">
    <source>
        <dbReference type="Proteomes" id="UP000809910"/>
    </source>
</evidence>
<dbReference type="PANTHER" id="PTHR45527">
    <property type="entry name" value="NONRIBOSOMAL PEPTIDE SYNTHETASE"/>
    <property type="match status" value="1"/>
</dbReference>
<keyword evidence="2" id="KW-0597">Phosphoprotein</keyword>
<proteinExistence type="predicted"/>
<dbReference type="RefSeq" id="WP_203109940.1">
    <property type="nucleotide sequence ID" value="NZ_JADOBG010000012.1"/>
</dbReference>
<dbReference type="Gene3D" id="3.30.300.30">
    <property type="match status" value="1"/>
</dbReference>
<dbReference type="SUPFAM" id="SSF47336">
    <property type="entry name" value="ACP-like"/>
    <property type="match status" value="1"/>
</dbReference>
<evidence type="ECO:0000256" key="2">
    <source>
        <dbReference type="ARBA" id="ARBA00022553"/>
    </source>
</evidence>
<protein>
    <submittedName>
        <fullName evidence="5">Amino acid adenylation domain-containing protein</fullName>
    </submittedName>
</protein>
<dbReference type="Gene3D" id="1.10.1200.10">
    <property type="entry name" value="ACP-like"/>
    <property type="match status" value="1"/>
</dbReference>
<evidence type="ECO:0000259" key="4">
    <source>
        <dbReference type="PROSITE" id="PS50075"/>
    </source>
</evidence>
<accession>A0ABS1W7U3</accession>
<dbReference type="InterPro" id="IPR001242">
    <property type="entry name" value="Condensation_dom"/>
</dbReference>
<name>A0ABS1W7U3_9GAMM</name>
<comment type="caution">
    <text evidence="5">The sequence shown here is derived from an EMBL/GenBank/DDBJ whole genome shotgun (WGS) entry which is preliminary data.</text>
</comment>
<dbReference type="Gene3D" id="2.30.38.10">
    <property type="entry name" value="Luciferase, Domain 3"/>
    <property type="match status" value="1"/>
</dbReference>
<keyword evidence="3" id="KW-0436">Ligase</keyword>
<dbReference type="Pfam" id="PF00501">
    <property type="entry name" value="AMP-binding"/>
    <property type="match status" value="1"/>
</dbReference>
<dbReference type="SUPFAM" id="SSF52777">
    <property type="entry name" value="CoA-dependent acyltransferases"/>
    <property type="match status" value="2"/>
</dbReference>
<dbReference type="SUPFAM" id="SSF56801">
    <property type="entry name" value="Acetyl-CoA synthetase-like"/>
    <property type="match status" value="1"/>
</dbReference>
<dbReference type="Pfam" id="PF00668">
    <property type="entry name" value="Condensation"/>
    <property type="match status" value="1"/>
</dbReference>
<dbReference type="PROSITE" id="PS00455">
    <property type="entry name" value="AMP_BINDING"/>
    <property type="match status" value="1"/>
</dbReference>
<dbReference type="SUPFAM" id="SSF51735">
    <property type="entry name" value="NAD(P)-binding Rossmann-fold domains"/>
    <property type="match status" value="1"/>
</dbReference>
<dbReference type="InterPro" id="IPR036736">
    <property type="entry name" value="ACP-like_sf"/>
</dbReference>
<dbReference type="InterPro" id="IPR036291">
    <property type="entry name" value="NAD(P)-bd_dom_sf"/>
</dbReference>
<dbReference type="NCBIfam" id="TIGR01733">
    <property type="entry name" value="AA-adenyl-dom"/>
    <property type="match status" value="1"/>
</dbReference>
<dbReference type="PANTHER" id="PTHR45527:SF1">
    <property type="entry name" value="FATTY ACID SYNTHASE"/>
    <property type="match status" value="1"/>
</dbReference>
<dbReference type="InterPro" id="IPR000873">
    <property type="entry name" value="AMP-dep_synth/lig_dom"/>
</dbReference>
<dbReference type="InterPro" id="IPR023213">
    <property type="entry name" value="CAT-like_dom_sf"/>
</dbReference>
<dbReference type="Gene3D" id="3.40.50.720">
    <property type="entry name" value="NAD(P)-binding Rossmann-like Domain"/>
    <property type="match status" value="1"/>
</dbReference>
<dbReference type="Pfam" id="PF07993">
    <property type="entry name" value="NAD_binding_4"/>
    <property type="match status" value="1"/>
</dbReference>
<dbReference type="Gene3D" id="3.40.50.980">
    <property type="match status" value="2"/>
</dbReference>
<reference evidence="5 6" key="1">
    <citation type="submission" date="2020-12" db="EMBL/GenBank/DDBJ databases">
        <title>WGS of Legionella: environmental sample.</title>
        <authorList>
            <person name="Cristino S."/>
            <person name="Girolamini L."/>
            <person name="Salaris S."/>
            <person name="Pascale M.R."/>
            <person name="Mazzotta M."/>
            <person name="Orsini M."/>
            <person name="Grottola A."/>
        </authorList>
    </citation>
    <scope>NUCLEOTIDE SEQUENCE [LARGE SCALE GENOMIC DNA]</scope>
    <source>
        <strain evidence="5 6">30cs62</strain>
    </source>
</reference>
<dbReference type="InterPro" id="IPR045851">
    <property type="entry name" value="AMP-bd_C_sf"/>
</dbReference>
<dbReference type="PROSITE" id="PS50075">
    <property type="entry name" value="CARRIER"/>
    <property type="match status" value="1"/>
</dbReference>
<dbReference type="InterPro" id="IPR010071">
    <property type="entry name" value="AA_adenyl_dom"/>
</dbReference>
<dbReference type="InterPro" id="IPR009081">
    <property type="entry name" value="PP-bd_ACP"/>
</dbReference>
<dbReference type="EMBL" id="JADWVN010000004">
    <property type="protein sequence ID" value="MBL7525431.1"/>
    <property type="molecule type" value="Genomic_DNA"/>
</dbReference>
<dbReference type="InterPro" id="IPR025110">
    <property type="entry name" value="AMP-bd_C"/>
</dbReference>